<dbReference type="InterPro" id="IPR041492">
    <property type="entry name" value="HAD_2"/>
</dbReference>
<dbReference type="InterPro" id="IPR023198">
    <property type="entry name" value="PGP-like_dom2"/>
</dbReference>
<dbReference type="SUPFAM" id="SSF56784">
    <property type="entry name" value="HAD-like"/>
    <property type="match status" value="1"/>
</dbReference>
<reference evidence="2 3" key="1">
    <citation type="submission" date="2018-08" db="EMBL/GenBank/DDBJ databases">
        <title>Lactobacillus suantsai sp. nov., isolated from traditional fermented suan-tsai in Taiwan.</title>
        <authorList>
            <person name="Huang C.-H."/>
        </authorList>
    </citation>
    <scope>NUCLEOTIDE SEQUENCE [LARGE SCALE GENOMIC DNA]</scope>
    <source>
        <strain evidence="2 3">BCRC 12945</strain>
    </source>
</reference>
<comment type="caution">
    <text evidence="2">The sequence shown here is derived from an EMBL/GenBank/DDBJ whole genome shotgun (WGS) entry which is preliminary data.</text>
</comment>
<keyword evidence="3" id="KW-1185">Reference proteome</keyword>
<name>A0A4Q0VL06_9LACO</name>
<dbReference type="PANTHER" id="PTHR43481">
    <property type="entry name" value="FRUCTOSE-1-PHOSPHATE PHOSPHATASE"/>
    <property type="match status" value="1"/>
</dbReference>
<dbReference type="GO" id="GO:0050308">
    <property type="term" value="F:sugar-phosphatase activity"/>
    <property type="evidence" value="ECO:0007669"/>
    <property type="project" value="TreeGrafter"/>
</dbReference>
<dbReference type="SFLD" id="SFLDG01129">
    <property type="entry name" value="C1.5:_HAD__Beta-PGM__Phosphata"/>
    <property type="match status" value="1"/>
</dbReference>
<keyword evidence="2" id="KW-0378">Hydrolase</keyword>
<dbReference type="NCBIfam" id="TIGR01509">
    <property type="entry name" value="HAD-SF-IA-v3"/>
    <property type="match status" value="1"/>
</dbReference>
<dbReference type="InterPro" id="IPR010976">
    <property type="entry name" value="B-phosphoglucomutase_hydrolase"/>
</dbReference>
<evidence type="ECO:0000313" key="2">
    <source>
        <dbReference type="EMBL" id="RXI79116.1"/>
    </source>
</evidence>
<dbReference type="Gene3D" id="3.40.50.1000">
    <property type="entry name" value="HAD superfamily/HAD-like"/>
    <property type="match status" value="1"/>
</dbReference>
<dbReference type="EMBL" id="QXIL01000006">
    <property type="protein sequence ID" value="RXI79116.1"/>
    <property type="molecule type" value="Genomic_DNA"/>
</dbReference>
<dbReference type="PANTHER" id="PTHR43481:SF4">
    <property type="entry name" value="GLYCEROL-1-PHOSPHATE PHOSPHOHYDROLASE 1-RELATED"/>
    <property type="match status" value="1"/>
</dbReference>
<dbReference type="NCBIfam" id="TIGR02009">
    <property type="entry name" value="PGMB-YQAB-SF"/>
    <property type="match status" value="1"/>
</dbReference>
<gene>
    <name evidence="2" type="ORF">DXH47_04895</name>
</gene>
<dbReference type="SFLD" id="SFLDS00003">
    <property type="entry name" value="Haloacid_Dehalogenase"/>
    <property type="match status" value="1"/>
</dbReference>
<dbReference type="InterPro" id="IPR036412">
    <property type="entry name" value="HAD-like_sf"/>
</dbReference>
<dbReference type="Proteomes" id="UP000290602">
    <property type="component" value="Unassembled WGS sequence"/>
</dbReference>
<dbReference type="InterPro" id="IPR023214">
    <property type="entry name" value="HAD_sf"/>
</dbReference>
<dbReference type="AlphaFoldDB" id="A0A4Q0VL06"/>
<dbReference type="Pfam" id="PF13419">
    <property type="entry name" value="HAD_2"/>
    <property type="match status" value="1"/>
</dbReference>
<organism evidence="2 3">
    <name type="scientific">Levilactobacillus suantsaii</name>
    <dbReference type="NCBI Taxonomy" id="2292255"/>
    <lineage>
        <taxon>Bacteria</taxon>
        <taxon>Bacillati</taxon>
        <taxon>Bacillota</taxon>
        <taxon>Bacilli</taxon>
        <taxon>Lactobacillales</taxon>
        <taxon>Lactobacillaceae</taxon>
        <taxon>Levilactobacillus</taxon>
    </lineage>
</organism>
<evidence type="ECO:0000313" key="3">
    <source>
        <dbReference type="Proteomes" id="UP000290602"/>
    </source>
</evidence>
<protein>
    <submittedName>
        <fullName evidence="2">Beta-phosphoglucomutase family hydrolase</fullName>
    </submittedName>
</protein>
<evidence type="ECO:0000256" key="1">
    <source>
        <dbReference type="ARBA" id="ARBA00006171"/>
    </source>
</evidence>
<dbReference type="InterPro" id="IPR006439">
    <property type="entry name" value="HAD-SF_hydro_IA"/>
</dbReference>
<comment type="similarity">
    <text evidence="1">Belongs to the HAD-like hydrolase superfamily. CbbY/CbbZ/Gph/YieH family.</text>
</comment>
<sequence>MTKTQIKGFLFDLHGVIADSWQYHLQSWQAVARELQIPWTADLTRRLPGMSRRQSLVTILDSVGQPDRLDAQQFQQMTDHENELYRQFVAQMTPANRLPGITAFLTEVTQQGYPVALASASTNAPAEIAHLGLTAIFDKIVPAASLPASKPAPDVYLAAAKLIHQAPAQCVAFEDTTTGVQAAMAAGCLTIGINAQPLTPVTAMLASTEELSLPTVQRILAPQAELVAKP</sequence>
<accession>A0A4Q0VL06</accession>
<dbReference type="OrthoDB" id="9797743at2"/>
<dbReference type="InterPro" id="IPR051806">
    <property type="entry name" value="HAD-like_SPP"/>
</dbReference>
<dbReference type="Gene3D" id="1.10.150.240">
    <property type="entry name" value="Putative phosphatase, domain 2"/>
    <property type="match status" value="1"/>
</dbReference>
<dbReference type="RefSeq" id="WP_129032109.1">
    <property type="nucleotide sequence ID" value="NZ_CP059603.1"/>
</dbReference>
<proteinExistence type="inferred from homology"/>